<accession>A0A0E3PWU7</accession>
<sequence>MRKEILIFLIILGVFFVAGCVENEGSDEPEPSIPLEEVDKGGAVGAEETSSGAKSDIANVEIRNYTYIPQNITVKIGQTVMWTNNDTVLHDVVGSGIESDYLQKGEKFIYTFEEEGTYPYICSVHPWMEGEVTVGA</sequence>
<evidence type="ECO:0000256" key="3">
    <source>
        <dbReference type="SAM" id="MobiDB-lite"/>
    </source>
</evidence>
<dbReference type="PATRIC" id="fig|1434117.4.peg.1549"/>
<dbReference type="GO" id="GO:0005507">
    <property type="term" value="F:copper ion binding"/>
    <property type="evidence" value="ECO:0007669"/>
    <property type="project" value="InterPro"/>
</dbReference>
<evidence type="ECO:0000313" key="5">
    <source>
        <dbReference type="EMBL" id="AKB40218.1"/>
    </source>
</evidence>
<organism evidence="5 6">
    <name type="scientific">Methanosarcina mazei WWM610</name>
    <dbReference type="NCBI Taxonomy" id="1434117"/>
    <lineage>
        <taxon>Archaea</taxon>
        <taxon>Methanobacteriati</taxon>
        <taxon>Methanobacteriota</taxon>
        <taxon>Stenosarchaea group</taxon>
        <taxon>Methanomicrobia</taxon>
        <taxon>Methanosarcinales</taxon>
        <taxon>Methanosarcinaceae</taxon>
        <taxon>Methanosarcina</taxon>
    </lineage>
</organism>
<dbReference type="PANTHER" id="PTHR36507">
    <property type="entry name" value="BLL1555 PROTEIN"/>
    <property type="match status" value="1"/>
</dbReference>
<feature type="domain" description="Blue (type 1) copper" evidence="4">
    <location>
        <begin position="60"/>
        <end position="134"/>
    </location>
</feature>
<name>A0A0E3PWU7_METMZ</name>
<dbReference type="GO" id="GO:0009055">
    <property type="term" value="F:electron transfer activity"/>
    <property type="evidence" value="ECO:0007669"/>
    <property type="project" value="InterPro"/>
</dbReference>
<keyword evidence="2" id="KW-0186">Copper</keyword>
<evidence type="ECO:0000259" key="4">
    <source>
        <dbReference type="Pfam" id="PF00127"/>
    </source>
</evidence>
<keyword evidence="1" id="KW-0479">Metal-binding</keyword>
<evidence type="ECO:0000313" key="6">
    <source>
        <dbReference type="Proteomes" id="UP000033058"/>
    </source>
</evidence>
<reference evidence="5 6" key="1">
    <citation type="submission" date="2014-07" db="EMBL/GenBank/DDBJ databases">
        <title>Methanogenic archaea and the global carbon cycle.</title>
        <authorList>
            <person name="Henriksen J.R."/>
            <person name="Luke J."/>
            <person name="Reinhart S."/>
            <person name="Benedict M.N."/>
            <person name="Youngblut N.D."/>
            <person name="Metcalf M.E."/>
            <person name="Whitaker R.J."/>
            <person name="Metcalf W.W."/>
        </authorList>
    </citation>
    <scope>NUCLEOTIDE SEQUENCE [LARGE SCALE GENOMIC DNA]</scope>
    <source>
        <strain evidence="5 6">WWM610</strain>
    </source>
</reference>
<dbReference type="EMBL" id="CP009509">
    <property type="protein sequence ID" value="AKB40218.1"/>
    <property type="molecule type" value="Genomic_DNA"/>
</dbReference>
<evidence type="ECO:0000256" key="2">
    <source>
        <dbReference type="ARBA" id="ARBA00023008"/>
    </source>
</evidence>
<dbReference type="PANTHER" id="PTHR36507:SF1">
    <property type="entry name" value="BLL1555 PROTEIN"/>
    <property type="match status" value="1"/>
</dbReference>
<feature type="region of interest" description="Disordered" evidence="3">
    <location>
        <begin position="25"/>
        <end position="51"/>
    </location>
</feature>
<dbReference type="InterPro" id="IPR052721">
    <property type="entry name" value="ET_Amicyanin"/>
</dbReference>
<evidence type="ECO:0000256" key="1">
    <source>
        <dbReference type="ARBA" id="ARBA00022723"/>
    </source>
</evidence>
<dbReference type="Pfam" id="PF00127">
    <property type="entry name" value="Copper-bind"/>
    <property type="match status" value="1"/>
</dbReference>
<proteinExistence type="predicted"/>
<dbReference type="RefSeq" id="WP_015410847.1">
    <property type="nucleotide sequence ID" value="NZ_CP009509.1"/>
</dbReference>
<dbReference type="AlphaFoldDB" id="A0A0E3PWU7"/>
<dbReference type="GeneID" id="24850910"/>
<dbReference type="PROSITE" id="PS51257">
    <property type="entry name" value="PROKAR_LIPOPROTEIN"/>
    <property type="match status" value="1"/>
</dbReference>
<protein>
    <submittedName>
        <fullName evidence="5">Copper binding protein, plastocyanin/azurin family</fullName>
    </submittedName>
</protein>
<dbReference type="HOGENOM" id="CLU_084115_2_0_2"/>
<gene>
    <name evidence="5" type="ORF">MSMAW_1227</name>
</gene>
<dbReference type="InterPro" id="IPR008972">
    <property type="entry name" value="Cupredoxin"/>
</dbReference>
<dbReference type="SUPFAM" id="SSF49503">
    <property type="entry name" value="Cupredoxins"/>
    <property type="match status" value="1"/>
</dbReference>
<dbReference type="Proteomes" id="UP000033058">
    <property type="component" value="Chromosome"/>
</dbReference>
<dbReference type="InterPro" id="IPR000923">
    <property type="entry name" value="BlueCu_1"/>
</dbReference>
<dbReference type="Gene3D" id="2.60.40.420">
    <property type="entry name" value="Cupredoxins - blue copper proteins"/>
    <property type="match status" value="1"/>
</dbReference>